<proteinExistence type="predicted"/>
<sequence>MLRQIPLGEDAEAVHPLTNENTASSLRVSRSRLPSLSSLLGSAENVKDEKLGFRRLAKSLLHNDSKNVTASKGTDLDEVVQCAIDEDRESPRYYETAKNYSLSSSKVSRKLAGETRCNVSRQSQVSRQQTDSCDKEETLLARLMETNLKIRQETRRASKNSTITRDSEPEEAGDSRGSGSKQLGMGRKTGSVGADNNALKMNENIVNTTFHLNRQVTKNGILDAIMRESRVVMLSNIHRNTSLTSIMSQIYGGPLEKVQLLDKSSLKEKQYDLGDQINWDETLLHLYFQREEDALKFMSFASTGMFVVNGYHLHPSWIPRSGIVNTEDYLCYHEKDSSQSLEMMGGSESARRVLVLKKPVLAKSKLNSHITSEKKRPSYPDPILNYSRDFDLNAIRTDFSQFGPIVEILPVVSRKLCFAVQYFDVQAAVAAKHAIQAKGGISDNQMSVKYKDWYIWYGRDPADKAALFV</sequence>
<reference evidence="2" key="2">
    <citation type="submission" date="2021-01" db="EMBL/GenBank/DDBJ databases">
        <authorList>
            <person name="Schikora-Tamarit M.A."/>
        </authorList>
    </citation>
    <scope>NUCLEOTIDE SEQUENCE</scope>
    <source>
        <strain evidence="2">NCAIM Y.01608</strain>
    </source>
</reference>
<dbReference type="InterPro" id="IPR035979">
    <property type="entry name" value="RBD_domain_sf"/>
</dbReference>
<dbReference type="RefSeq" id="XP_018210542.1">
    <property type="nucleotide sequence ID" value="XM_018356192.1"/>
</dbReference>
<dbReference type="OrthoDB" id="4073963at2759"/>
<reference evidence="2" key="1">
    <citation type="journal article" date="2021" name="Open Biol.">
        <title>Shared evolutionary footprints suggest mitochondrial oxidative damage underlies multiple complex I losses in fungi.</title>
        <authorList>
            <person name="Schikora-Tamarit M.A."/>
            <person name="Marcet-Houben M."/>
            <person name="Nosek J."/>
            <person name="Gabaldon T."/>
        </authorList>
    </citation>
    <scope>NUCLEOTIDE SEQUENCE</scope>
    <source>
        <strain evidence="2">NCAIM Y.01608</strain>
    </source>
</reference>
<evidence type="ECO:0000313" key="3">
    <source>
        <dbReference type="Proteomes" id="UP000788993"/>
    </source>
</evidence>
<dbReference type="AlphaFoldDB" id="A0A1B7SGK3"/>
<protein>
    <submittedName>
        <fullName evidence="2">Uncharacterized protein</fullName>
    </submittedName>
</protein>
<evidence type="ECO:0000313" key="2">
    <source>
        <dbReference type="EMBL" id="KAH3673816.1"/>
    </source>
</evidence>
<evidence type="ECO:0000256" key="1">
    <source>
        <dbReference type="SAM" id="MobiDB-lite"/>
    </source>
</evidence>
<dbReference type="EMBL" id="JAEUBD010000526">
    <property type="protein sequence ID" value="KAH3673816.1"/>
    <property type="molecule type" value="Genomic_DNA"/>
</dbReference>
<organism evidence="2 3">
    <name type="scientific">Ogataea polymorpha</name>
    <dbReference type="NCBI Taxonomy" id="460523"/>
    <lineage>
        <taxon>Eukaryota</taxon>
        <taxon>Fungi</taxon>
        <taxon>Dikarya</taxon>
        <taxon>Ascomycota</taxon>
        <taxon>Saccharomycotina</taxon>
        <taxon>Pichiomycetes</taxon>
        <taxon>Pichiales</taxon>
        <taxon>Pichiaceae</taxon>
        <taxon>Ogataea</taxon>
    </lineage>
</organism>
<accession>A0A1B7SGK3</accession>
<name>A0A1B7SGK3_9ASCO</name>
<dbReference type="Gene3D" id="3.30.70.330">
    <property type="match status" value="1"/>
</dbReference>
<keyword evidence="3" id="KW-1185">Reference proteome</keyword>
<gene>
    <name evidence="2" type="ORF">OGATHE_001796</name>
</gene>
<comment type="caution">
    <text evidence="2">The sequence shown here is derived from an EMBL/GenBank/DDBJ whole genome shotgun (WGS) entry which is preliminary data.</text>
</comment>
<dbReference type="GO" id="GO:0003676">
    <property type="term" value="F:nucleic acid binding"/>
    <property type="evidence" value="ECO:0007669"/>
    <property type="project" value="InterPro"/>
</dbReference>
<dbReference type="Proteomes" id="UP000788993">
    <property type="component" value="Unassembled WGS sequence"/>
</dbReference>
<dbReference type="SUPFAM" id="SSF54928">
    <property type="entry name" value="RNA-binding domain, RBD"/>
    <property type="match status" value="1"/>
</dbReference>
<dbReference type="InterPro" id="IPR012677">
    <property type="entry name" value="Nucleotide-bd_a/b_plait_sf"/>
</dbReference>
<feature type="region of interest" description="Disordered" evidence="1">
    <location>
        <begin position="150"/>
        <end position="196"/>
    </location>
</feature>